<dbReference type="Proteomes" id="UP001151760">
    <property type="component" value="Unassembled WGS sequence"/>
</dbReference>
<reference evidence="2" key="1">
    <citation type="journal article" date="2022" name="Int. J. Mol. Sci.">
        <title>Draft Genome of Tanacetum Coccineum: Genomic Comparison of Closely Related Tanacetum-Family Plants.</title>
        <authorList>
            <person name="Yamashiro T."/>
            <person name="Shiraishi A."/>
            <person name="Nakayama K."/>
            <person name="Satake H."/>
        </authorList>
    </citation>
    <scope>NUCLEOTIDE SEQUENCE</scope>
</reference>
<name>A0ABQ5GM87_9ASTR</name>
<dbReference type="PANTHER" id="PTHR11439">
    <property type="entry name" value="GAG-POL-RELATED RETROTRANSPOSON"/>
    <property type="match status" value="1"/>
</dbReference>
<sequence>MLPSATTISPGMFKLDLEPLPPRLLQNREAHIDYLRNTKEQIRAKKVAVKPMNNVKKVRFAKPVTSSSNIPQVESSNTSNSNTLVLSSTGVKCSTSNCGSKPRDGEGVDYFRVRDTNLYTVSLDDMLKSSLICLQSKASKTKSWLWHRRLSHLNFGTLNKLAKDGLARGIPRHKFQKDHLCSTICISRRFTQDLPEVEFLKIKDEASAAIIKCIKSKQVRLNATVQNVRTYNGAEFVNQTLCECSRPRLQGMTPVTSSTGLGSNPFNPPTIAVSPVQEAAAPRAEVLADSPYLPHTSVETKNFKQSNDWNRPWIDAIARRKFIDLKDLKLGRNWAHVPDKVFLIKLKWIYNVKTDEFGVGPDLNHVVCLCTRYQAKPTEKHLQAVKRIFRYLNRTINMGLWYSKDTDISFIAYADADHAGCQDTRRNTSGSAQFLGDKLVSWSSKKQKRTAISSTEAEYIALFGCCSQILWMRS</sequence>
<reference evidence="2" key="2">
    <citation type="submission" date="2022-01" db="EMBL/GenBank/DDBJ databases">
        <authorList>
            <person name="Yamashiro T."/>
            <person name="Shiraishi A."/>
            <person name="Satake H."/>
            <person name="Nakayama K."/>
        </authorList>
    </citation>
    <scope>NUCLEOTIDE SEQUENCE</scope>
</reference>
<dbReference type="Pfam" id="PF13976">
    <property type="entry name" value="gag_pre-integrs"/>
    <property type="match status" value="1"/>
</dbReference>
<dbReference type="PANTHER" id="PTHR11439:SF483">
    <property type="entry name" value="PEPTIDE SYNTHASE GLIP-LIKE, PUTATIVE (AFU_ORTHOLOGUE AFUA_3G12920)-RELATED"/>
    <property type="match status" value="1"/>
</dbReference>
<comment type="caution">
    <text evidence="2">The sequence shown here is derived from an EMBL/GenBank/DDBJ whole genome shotgun (WGS) entry which is preliminary data.</text>
</comment>
<organism evidence="2 3">
    <name type="scientific">Tanacetum coccineum</name>
    <dbReference type="NCBI Taxonomy" id="301880"/>
    <lineage>
        <taxon>Eukaryota</taxon>
        <taxon>Viridiplantae</taxon>
        <taxon>Streptophyta</taxon>
        <taxon>Embryophyta</taxon>
        <taxon>Tracheophyta</taxon>
        <taxon>Spermatophyta</taxon>
        <taxon>Magnoliopsida</taxon>
        <taxon>eudicotyledons</taxon>
        <taxon>Gunneridae</taxon>
        <taxon>Pentapetalae</taxon>
        <taxon>asterids</taxon>
        <taxon>campanulids</taxon>
        <taxon>Asterales</taxon>
        <taxon>Asteraceae</taxon>
        <taxon>Asteroideae</taxon>
        <taxon>Anthemideae</taxon>
        <taxon>Anthemidinae</taxon>
        <taxon>Tanacetum</taxon>
    </lineage>
</organism>
<evidence type="ECO:0000313" key="2">
    <source>
        <dbReference type="EMBL" id="GJT76761.1"/>
    </source>
</evidence>
<proteinExistence type="predicted"/>
<dbReference type="EMBL" id="BQNB010018652">
    <property type="protein sequence ID" value="GJT76761.1"/>
    <property type="molecule type" value="Genomic_DNA"/>
</dbReference>
<dbReference type="InterPro" id="IPR025724">
    <property type="entry name" value="GAG-pre-integrase_dom"/>
</dbReference>
<gene>
    <name evidence="2" type="ORF">Tco_1043486</name>
</gene>
<feature type="domain" description="GAG-pre-integrase" evidence="1">
    <location>
        <begin position="117"/>
        <end position="183"/>
    </location>
</feature>
<protein>
    <submittedName>
        <fullName evidence="2">Uncharacterized mitochondrial protein-like protein</fullName>
    </submittedName>
</protein>
<dbReference type="CDD" id="cd09272">
    <property type="entry name" value="RNase_HI_RT_Ty1"/>
    <property type="match status" value="1"/>
</dbReference>
<evidence type="ECO:0000313" key="3">
    <source>
        <dbReference type="Proteomes" id="UP001151760"/>
    </source>
</evidence>
<evidence type="ECO:0000259" key="1">
    <source>
        <dbReference type="Pfam" id="PF13976"/>
    </source>
</evidence>
<keyword evidence="3" id="KW-1185">Reference proteome</keyword>
<accession>A0ABQ5GM87</accession>